<dbReference type="Gene3D" id="1.25.40.10">
    <property type="entry name" value="Tetratricopeptide repeat domain"/>
    <property type="match status" value="1"/>
</dbReference>
<dbReference type="Proteomes" id="UP001219956">
    <property type="component" value="Unassembled WGS sequence"/>
</dbReference>
<evidence type="ECO:0000259" key="3">
    <source>
        <dbReference type="PROSITE" id="PS51782"/>
    </source>
</evidence>
<accession>A0ABT5IZ14</accession>
<sequence length="624" mass="66906">MSLDPEQGLENPFVALASRERYSTLAPYSDKASQLQIRTIEVAPQQYLVRLTGPALAAGEAFNFALELSWPSGKVVREYRVSGGAPVPGQPGKKEDSSAALAERHPLIDEPGGLAFGEGRLLSARGLPMRAEIELLGDWPATISAASFTLSSDENALDKPKLVLHQRKGRQWLAVSSSLPLQQTRVAFNLEARHDGAVIQRGFVFTVPQRGVYLGKLPAKPAVQAMAMRGQYRVQPGDTLSGLARRFAHDQPVSQAENALYAANPAAFAHGDRNRLFAGAVLNVPEVAAPASAVAANAAEGSDAVAKPLPAKLAASAVAATPPESSAVLAEQPASAAVASAEEQQKLAQLKAAQQRLDWLEAEINRLSANPPKATIAHRPDVPAAKDEAFLDENLTQWVLYGVGGLSVASLLAWLLVKRRRAAAKPQPQVSRQRSAMGPVTISASLGPDEQPLVQPIADDINLQAIDVLAEADVLMAYGRFDAAEQLLRESLANEPDREDLRMKLLDLIARKGNRREFESVALDLLAVFGPASGLWKRVLQLGAALDPENPLYRPAPDAQEHFVLDAPRPSVDLGTFAPESEEVVPLSRQVDNAEAAQDLARLYREMGDTETAEALLREAGIKA</sequence>
<keyword evidence="1" id="KW-0175">Coiled coil</keyword>
<dbReference type="Pfam" id="PF01476">
    <property type="entry name" value="LysM"/>
    <property type="match status" value="1"/>
</dbReference>
<keyword evidence="2" id="KW-0812">Transmembrane</keyword>
<protein>
    <submittedName>
        <fullName evidence="4">LysM peptidoglycan-binding domain-containing protein</fullName>
    </submittedName>
</protein>
<comment type="caution">
    <text evidence="4">The sequence shown here is derived from an EMBL/GenBank/DDBJ whole genome shotgun (WGS) entry which is preliminary data.</text>
</comment>
<gene>
    <name evidence="4" type="ORF">PQU95_11355</name>
</gene>
<dbReference type="InterPro" id="IPR018392">
    <property type="entry name" value="LysM"/>
</dbReference>
<feature type="coiled-coil region" evidence="1">
    <location>
        <begin position="343"/>
        <end position="370"/>
    </location>
</feature>
<evidence type="ECO:0000313" key="5">
    <source>
        <dbReference type="Proteomes" id="UP001219956"/>
    </source>
</evidence>
<dbReference type="InterPro" id="IPR057840">
    <property type="entry name" value="FimV_N"/>
</dbReference>
<dbReference type="PROSITE" id="PS51782">
    <property type="entry name" value="LYSM"/>
    <property type="match status" value="1"/>
</dbReference>
<dbReference type="CDD" id="cd00118">
    <property type="entry name" value="LysM"/>
    <property type="match status" value="1"/>
</dbReference>
<keyword evidence="2" id="KW-1133">Transmembrane helix</keyword>
<name>A0ABT5IZ14_9NEIS</name>
<proteinExistence type="predicted"/>
<keyword evidence="2" id="KW-0472">Membrane</keyword>
<evidence type="ECO:0000313" key="4">
    <source>
        <dbReference type="EMBL" id="MDC7717807.1"/>
    </source>
</evidence>
<dbReference type="SMART" id="SM00257">
    <property type="entry name" value="LysM"/>
    <property type="match status" value="1"/>
</dbReference>
<dbReference type="Pfam" id="PF25800">
    <property type="entry name" value="FimV_N"/>
    <property type="match status" value="1"/>
</dbReference>
<evidence type="ECO:0000256" key="1">
    <source>
        <dbReference type="SAM" id="Coils"/>
    </source>
</evidence>
<dbReference type="InterPro" id="IPR036779">
    <property type="entry name" value="LysM_dom_sf"/>
</dbReference>
<keyword evidence="5" id="KW-1185">Reference proteome</keyword>
<feature type="transmembrane region" description="Helical" evidence="2">
    <location>
        <begin position="398"/>
        <end position="417"/>
    </location>
</feature>
<dbReference type="InterPro" id="IPR011990">
    <property type="entry name" value="TPR-like_helical_dom_sf"/>
</dbReference>
<evidence type="ECO:0000256" key="2">
    <source>
        <dbReference type="SAM" id="Phobius"/>
    </source>
</evidence>
<feature type="domain" description="LysM" evidence="3">
    <location>
        <begin position="230"/>
        <end position="284"/>
    </location>
</feature>
<dbReference type="EMBL" id="JAQQLF010000013">
    <property type="protein sequence ID" value="MDC7717807.1"/>
    <property type="molecule type" value="Genomic_DNA"/>
</dbReference>
<organism evidence="4 5">
    <name type="scientific">Vogesella aquatica</name>
    <dbReference type="NCBI Taxonomy" id="2984206"/>
    <lineage>
        <taxon>Bacteria</taxon>
        <taxon>Pseudomonadati</taxon>
        <taxon>Pseudomonadota</taxon>
        <taxon>Betaproteobacteria</taxon>
        <taxon>Neisseriales</taxon>
        <taxon>Chromobacteriaceae</taxon>
        <taxon>Vogesella</taxon>
    </lineage>
</organism>
<dbReference type="Gene3D" id="3.10.350.10">
    <property type="entry name" value="LysM domain"/>
    <property type="match status" value="1"/>
</dbReference>
<reference evidence="4 5" key="1">
    <citation type="submission" date="2023-01" db="EMBL/GenBank/DDBJ databases">
        <title>Novel species of the genus Vogesella isolated from rivers.</title>
        <authorList>
            <person name="Lu H."/>
        </authorList>
    </citation>
    <scope>NUCLEOTIDE SEQUENCE [LARGE SCALE GENOMIC DNA]</scope>
    <source>
        <strain evidence="4 5">DC21W</strain>
    </source>
</reference>